<dbReference type="Gene3D" id="1.10.630.10">
    <property type="entry name" value="Cytochrome P450"/>
    <property type="match status" value="1"/>
</dbReference>
<dbReference type="PANTHER" id="PTHR24300">
    <property type="entry name" value="CYTOCHROME P450 508A4-RELATED"/>
    <property type="match status" value="1"/>
</dbReference>
<comment type="cofactor">
    <cofactor evidence="1">
        <name>heme</name>
        <dbReference type="ChEBI" id="CHEBI:30413"/>
    </cofactor>
</comment>
<evidence type="ECO:0000256" key="1">
    <source>
        <dbReference type="ARBA" id="ARBA00001971"/>
    </source>
</evidence>
<gene>
    <name evidence="7" type="ORF">RIMI_LOCUS6774262</name>
</gene>
<dbReference type="Pfam" id="PF00067">
    <property type="entry name" value="p450"/>
    <property type="match status" value="1"/>
</dbReference>
<evidence type="ECO:0000313" key="8">
    <source>
        <dbReference type="Proteomes" id="UP001176940"/>
    </source>
</evidence>
<protein>
    <submittedName>
        <fullName evidence="7">Uncharacterized protein</fullName>
    </submittedName>
</protein>
<evidence type="ECO:0000256" key="4">
    <source>
        <dbReference type="ARBA" id="ARBA00022723"/>
    </source>
</evidence>
<evidence type="ECO:0000256" key="2">
    <source>
        <dbReference type="ARBA" id="ARBA00010617"/>
    </source>
</evidence>
<proteinExistence type="inferred from homology"/>
<dbReference type="InterPro" id="IPR002401">
    <property type="entry name" value="Cyt_P450_E_grp-I"/>
</dbReference>
<organism evidence="7 8">
    <name type="scientific">Ranitomeya imitator</name>
    <name type="common">mimic poison frog</name>
    <dbReference type="NCBI Taxonomy" id="111125"/>
    <lineage>
        <taxon>Eukaryota</taxon>
        <taxon>Metazoa</taxon>
        <taxon>Chordata</taxon>
        <taxon>Craniata</taxon>
        <taxon>Vertebrata</taxon>
        <taxon>Euteleostomi</taxon>
        <taxon>Amphibia</taxon>
        <taxon>Batrachia</taxon>
        <taxon>Anura</taxon>
        <taxon>Neobatrachia</taxon>
        <taxon>Hyloidea</taxon>
        <taxon>Dendrobatidae</taxon>
        <taxon>Dendrobatinae</taxon>
        <taxon>Ranitomeya</taxon>
    </lineage>
</organism>
<dbReference type="InterPro" id="IPR001128">
    <property type="entry name" value="Cyt_P450"/>
</dbReference>
<keyword evidence="3 6" id="KW-0349">Heme</keyword>
<dbReference type="EMBL" id="CAUEEQ010012425">
    <property type="protein sequence ID" value="CAJ0936565.1"/>
    <property type="molecule type" value="Genomic_DNA"/>
</dbReference>
<keyword evidence="5 6" id="KW-0408">Iron</keyword>
<keyword evidence="6" id="KW-0560">Oxidoreductase</keyword>
<evidence type="ECO:0000256" key="5">
    <source>
        <dbReference type="ARBA" id="ARBA00023004"/>
    </source>
</evidence>
<name>A0ABN9L9C3_9NEOB</name>
<dbReference type="InterPro" id="IPR036396">
    <property type="entry name" value="Cyt_P450_sf"/>
</dbReference>
<dbReference type="PRINTS" id="PR00463">
    <property type="entry name" value="EP450I"/>
</dbReference>
<dbReference type="PROSITE" id="PS00086">
    <property type="entry name" value="CYTOCHROME_P450"/>
    <property type="match status" value="1"/>
</dbReference>
<comment type="similarity">
    <text evidence="2 6">Belongs to the cytochrome P450 family.</text>
</comment>
<evidence type="ECO:0000313" key="7">
    <source>
        <dbReference type="EMBL" id="CAJ0936565.1"/>
    </source>
</evidence>
<dbReference type="Proteomes" id="UP001176940">
    <property type="component" value="Unassembled WGS sequence"/>
</dbReference>
<keyword evidence="4 6" id="KW-0479">Metal-binding</keyword>
<accession>A0ABN9L9C3</accession>
<dbReference type="PANTHER" id="PTHR24300:SF394">
    <property type="entry name" value="CYTOCHROME P450 2H2"/>
    <property type="match status" value="1"/>
</dbReference>
<dbReference type="InterPro" id="IPR017972">
    <property type="entry name" value="Cyt_P450_CS"/>
</dbReference>
<reference evidence="7" key="1">
    <citation type="submission" date="2023-07" db="EMBL/GenBank/DDBJ databases">
        <authorList>
            <person name="Stuckert A."/>
        </authorList>
    </citation>
    <scope>NUCLEOTIDE SEQUENCE</scope>
</reference>
<evidence type="ECO:0000256" key="6">
    <source>
        <dbReference type="RuleBase" id="RU000461"/>
    </source>
</evidence>
<dbReference type="SUPFAM" id="SSF48264">
    <property type="entry name" value="Cytochrome P450"/>
    <property type="match status" value="1"/>
</dbReference>
<comment type="caution">
    <text evidence="7">The sequence shown here is derived from an EMBL/GenBank/DDBJ whole genome shotgun (WGS) entry which is preliminary data.</text>
</comment>
<keyword evidence="6" id="KW-0503">Monooxygenase</keyword>
<evidence type="ECO:0000256" key="3">
    <source>
        <dbReference type="ARBA" id="ARBA00022617"/>
    </source>
</evidence>
<sequence>MVILCKESCAVSVTKLDELRKIVLLKMNLDSDCHCVVLREEDSRQHKMDPDLQTSFNAPHDPVCLGSCCLALADPEKIHKEIDDVIGKDRCPSIEDRSKMPYTEVVIHEIQRFADILPVGVAHAVNKDTTFRGFHIPKGSLVFPVLTSVLKDPKHFRNPEEFDPERFLNEKGCVKKSDALMPFSTGKRMCLGEGLARMELFLFLTTILQKFTLEPTVDRKNLSIKPEPNTNASRPQSYQMNVVPRF</sequence>
<keyword evidence="8" id="KW-1185">Reference proteome</keyword>
<dbReference type="PRINTS" id="PR00385">
    <property type="entry name" value="P450"/>
</dbReference>
<dbReference type="InterPro" id="IPR050182">
    <property type="entry name" value="Cytochrome_P450_fam2"/>
</dbReference>